<accession>A0A1V8T7G3</accession>
<dbReference type="EMBL" id="NAJO01000014">
    <property type="protein sequence ID" value="OQO07345.1"/>
    <property type="molecule type" value="Genomic_DNA"/>
</dbReference>
<proteinExistence type="predicted"/>
<dbReference type="InterPro" id="IPR013083">
    <property type="entry name" value="Znf_RING/FYVE/PHD"/>
</dbReference>
<name>A0A1V8T7G3_9PEZI</name>
<sequence>MPRYTVDIVEVDDGFASITLLIPLGKGAIVSALTGEIYKRCSKEQIPVTVSSHEIKLHLKHVRGPRIDQEDVLYDVVVQPETENIFAICSPMPIKESALPVTSTQSNRIVLRVYIRTPATSKDPIDVLPKFNIKPAVFEHTGIVNECNCNFARTLADAPGLTGSFLVVSSKSTVKSLQAAVSTKFAIDGALRAEFGVDIETTKRFCYHGVQDAFGHFAKMPVVSVCSKERHIPTHARVIESADDSSHARYSVVDLHTSEMPIHTSAMSATVADSGLFQLDEGHGLEMFVVHRTTTAVSTQRSIGNDAIYRDQAHWQPPVRQSNRGMAMFLSSLRVTASHVMDMDEDESAQDAVLHVFDVLVGFPPALRTFYLLSMGKTPTTQECAALSHAIFHTLDKIVPTELAGFGKDRLFEGSRLLFGLILERAKSVKLTTAGPQDFDAPSLTSLNTTELRDAQTQEHVMHAVSTQLGLIERGYYDVFAPGGLLFTSPAQPNLQRRDSVDPLTARLAVLSGGTSREIDTFSKHQLLSKYDYEDGGVQDAIIDSTELTDLHYLAELCGQNKLAVHMPSQLVSAEHPCLTFDRNAHLAVYLGEEGCAQPGKSSQVFRPQHETSTEDTAVIEQLIAPIIKTYESAGTDVFDAVGGAAVRKLAAPDEIVVFCVDTSASMRKYTDFSEVNSDGTSSDVRSIAPAIEPEYYNGIPFDEIKATLSRYEAIDDIIAIVRTASGTGRRSRATVVLSLLGTALSNQLICKAEALDRARQRTHHFHRNGALAEQTAAMDQLKRFRTGIQIHEQGLCDFLVYRAGVMPHAGKWKWAVGDAVPNAAGSAQFTVLPAMVTEIPNDIKCPISYGLMDDAFIAADGQIRSRDALGKWFDVRRSSPLHGTPVSDIGTQEHELTVDKATLWKLGKGLIVTLPTDDQPPLAKKPRMQDDDQLLLFFDSNCGGFHRTVPGSLSLHDLYSLAFRGLKGRHSTFQLVLSPNTVLQPDETSLVAKGFTTNATIIIRITDGDDVTATGSNGGTTATRLALVKVFQGRHHCKVAY</sequence>
<dbReference type="OrthoDB" id="10069349at2759"/>
<protein>
    <recommendedName>
        <fullName evidence="3">U-box domain-containing protein</fullName>
    </recommendedName>
</protein>
<gene>
    <name evidence="1" type="ORF">B0A48_07042</name>
</gene>
<evidence type="ECO:0000313" key="2">
    <source>
        <dbReference type="Proteomes" id="UP000192596"/>
    </source>
</evidence>
<evidence type="ECO:0000313" key="1">
    <source>
        <dbReference type="EMBL" id="OQO07345.1"/>
    </source>
</evidence>
<dbReference type="STRING" id="1507870.A0A1V8T7G3"/>
<organism evidence="1 2">
    <name type="scientific">Cryoendolithus antarcticus</name>
    <dbReference type="NCBI Taxonomy" id="1507870"/>
    <lineage>
        <taxon>Eukaryota</taxon>
        <taxon>Fungi</taxon>
        <taxon>Dikarya</taxon>
        <taxon>Ascomycota</taxon>
        <taxon>Pezizomycotina</taxon>
        <taxon>Dothideomycetes</taxon>
        <taxon>Dothideomycetidae</taxon>
        <taxon>Cladosporiales</taxon>
        <taxon>Cladosporiaceae</taxon>
        <taxon>Cryoendolithus</taxon>
    </lineage>
</organism>
<dbReference type="Proteomes" id="UP000192596">
    <property type="component" value="Unassembled WGS sequence"/>
</dbReference>
<keyword evidence="2" id="KW-1185">Reference proteome</keyword>
<evidence type="ECO:0008006" key="3">
    <source>
        <dbReference type="Google" id="ProtNLM"/>
    </source>
</evidence>
<dbReference type="AlphaFoldDB" id="A0A1V8T7G3"/>
<dbReference type="InParanoid" id="A0A1V8T7G3"/>
<comment type="caution">
    <text evidence="1">The sequence shown here is derived from an EMBL/GenBank/DDBJ whole genome shotgun (WGS) entry which is preliminary data.</text>
</comment>
<dbReference type="SUPFAM" id="SSF57850">
    <property type="entry name" value="RING/U-box"/>
    <property type="match status" value="1"/>
</dbReference>
<reference evidence="2" key="1">
    <citation type="submission" date="2017-03" db="EMBL/GenBank/DDBJ databases">
        <title>Genomes of endolithic fungi from Antarctica.</title>
        <authorList>
            <person name="Coleine C."/>
            <person name="Masonjones S."/>
            <person name="Stajich J.E."/>
        </authorList>
    </citation>
    <scope>NUCLEOTIDE SEQUENCE [LARGE SCALE GENOMIC DNA]</scope>
    <source>
        <strain evidence="2">CCFEE 5527</strain>
    </source>
</reference>
<dbReference type="Gene3D" id="3.30.40.10">
    <property type="entry name" value="Zinc/RING finger domain, C3HC4 (zinc finger)"/>
    <property type="match status" value="1"/>
</dbReference>